<dbReference type="AlphaFoldDB" id="U6KU57"/>
<dbReference type="OMA" id="PFEVCRH"/>
<feature type="region of interest" description="Disordered" evidence="1">
    <location>
        <begin position="288"/>
        <end position="330"/>
    </location>
</feature>
<sequence length="441" mass="47314">MKLLTSTLCTFCLVSAIGASTSPDPNVVAEQKQVMRPIGETSAGVGSQAPLRSSFTPFAELAPRQKVMGVINAIAVLRSKVALLEEMKTAFEPRTSPQPAKIQPGSSLPGPALAYGDCRLGILPFEVCRHLGFLEGDPMVAPSSTQSKLLRLVGASSLVDSFKKGQVNLHDDPHLSSTLGPQLLHYAIRALGAFWNCQLLLPAFDTRAASPEQTKEALYYADAFLFQAAMQAKSIIRFSRSEYNDLASWLALLFSDAEPNASAHRETEPQPAQELAAVVSREKIMQAEEAVDEVSTRERKSGSTAEDVQTRSAQSLDEAPLHRKEDGAQEDGGIFGGFLSRLFPSPSQKPAQSYPVPQAQQTLQPKRVELDASPITSFSALANSVGEGLSSIVANTARSAAKLVQGEASPEGPKDLVTDEVTEKRVGDILNSLPEKVNGQF</sequence>
<dbReference type="EMBL" id="HG674134">
    <property type="protein sequence ID" value="CDJ39035.1"/>
    <property type="molecule type" value="Genomic_DNA"/>
</dbReference>
<evidence type="ECO:0000313" key="3">
    <source>
        <dbReference type="EMBL" id="CDJ39035.1"/>
    </source>
</evidence>
<keyword evidence="4" id="KW-1185">Reference proteome</keyword>
<organism evidence="3 4">
    <name type="scientific">Eimeria tenella</name>
    <name type="common">Coccidian parasite</name>
    <dbReference type="NCBI Taxonomy" id="5802"/>
    <lineage>
        <taxon>Eukaryota</taxon>
        <taxon>Sar</taxon>
        <taxon>Alveolata</taxon>
        <taxon>Apicomplexa</taxon>
        <taxon>Conoidasida</taxon>
        <taxon>Coccidia</taxon>
        <taxon>Eucoccidiorida</taxon>
        <taxon>Eimeriorina</taxon>
        <taxon>Eimeriidae</taxon>
        <taxon>Eimeria</taxon>
    </lineage>
</organism>
<feature type="chain" id="PRO_5004671844" evidence="2">
    <location>
        <begin position="20"/>
        <end position="441"/>
    </location>
</feature>
<dbReference type="OrthoDB" id="346619at2759"/>
<name>U6KU57_EIMTE</name>
<protein>
    <submittedName>
        <fullName evidence="3">Uncharacterized protein</fullName>
    </submittedName>
</protein>
<dbReference type="RefSeq" id="XP_013229790.1">
    <property type="nucleotide sequence ID" value="XM_013374336.1"/>
</dbReference>
<proteinExistence type="predicted"/>
<feature type="region of interest" description="Disordered" evidence="1">
    <location>
        <begin position="401"/>
        <end position="420"/>
    </location>
</feature>
<feature type="signal peptide" evidence="2">
    <location>
        <begin position="1"/>
        <end position="19"/>
    </location>
</feature>
<evidence type="ECO:0000256" key="1">
    <source>
        <dbReference type="SAM" id="MobiDB-lite"/>
    </source>
</evidence>
<accession>U6KU57</accession>
<feature type="compositionally biased region" description="Polar residues" evidence="1">
    <location>
        <begin position="302"/>
        <end position="315"/>
    </location>
</feature>
<evidence type="ECO:0000313" key="4">
    <source>
        <dbReference type="Proteomes" id="UP000030747"/>
    </source>
</evidence>
<evidence type="ECO:0000256" key="2">
    <source>
        <dbReference type="SAM" id="SignalP"/>
    </source>
</evidence>
<dbReference type="VEuPathDB" id="ToxoDB:ETH2_1334400"/>
<dbReference type="Proteomes" id="UP000030747">
    <property type="component" value="Unassembled WGS sequence"/>
</dbReference>
<feature type="region of interest" description="Disordered" evidence="1">
    <location>
        <begin position="346"/>
        <end position="365"/>
    </location>
</feature>
<keyword evidence="2" id="KW-0732">Signal</keyword>
<dbReference type="GeneID" id="25254987"/>
<dbReference type="VEuPathDB" id="ToxoDB:ETH_00029540"/>
<reference evidence="3" key="1">
    <citation type="submission" date="2013-10" db="EMBL/GenBank/DDBJ databases">
        <title>Genomic analysis of the causative agents of coccidiosis in chickens.</title>
        <authorList>
            <person name="Reid A.J."/>
            <person name="Blake D."/>
            <person name="Billington K."/>
            <person name="Browne H."/>
            <person name="Dunn M."/>
            <person name="Hung S."/>
            <person name="Kawahara F."/>
            <person name="Miranda-Saavedra D."/>
            <person name="Mourier T."/>
            <person name="Nagra H."/>
            <person name="Otto T.D."/>
            <person name="Rawlings N."/>
            <person name="Sanchez A."/>
            <person name="Sanders M."/>
            <person name="Subramaniam C."/>
            <person name="Tay Y."/>
            <person name="Dear P."/>
            <person name="Doerig C."/>
            <person name="Gruber A."/>
            <person name="Parkinson J."/>
            <person name="Shirley M."/>
            <person name="Wan K.L."/>
            <person name="Berriman M."/>
            <person name="Tomley F."/>
            <person name="Pain A."/>
        </authorList>
    </citation>
    <scope>NUCLEOTIDE SEQUENCE [LARGE SCALE GENOMIC DNA]</scope>
    <source>
        <strain evidence="3">Houghton</strain>
    </source>
</reference>
<reference evidence="3" key="2">
    <citation type="submission" date="2013-10" db="EMBL/GenBank/DDBJ databases">
        <authorList>
            <person name="Aslett M."/>
        </authorList>
    </citation>
    <scope>NUCLEOTIDE SEQUENCE [LARGE SCALE GENOMIC DNA]</scope>
    <source>
        <strain evidence="3">Houghton</strain>
    </source>
</reference>
<gene>
    <name evidence="3" type="ORF">ETH_00029540</name>
</gene>